<accession>A0A9W6XPE6</accession>
<evidence type="ECO:0000313" key="2">
    <source>
        <dbReference type="EMBL" id="GMF42710.1"/>
    </source>
</evidence>
<feature type="compositionally biased region" description="Gly residues" evidence="1">
    <location>
        <begin position="38"/>
        <end position="47"/>
    </location>
</feature>
<dbReference type="EMBL" id="BSXT01001466">
    <property type="protein sequence ID" value="GMF42710.1"/>
    <property type="molecule type" value="Genomic_DNA"/>
</dbReference>
<keyword evidence="3" id="KW-1185">Reference proteome</keyword>
<gene>
    <name evidence="2" type="ORF">Pfra01_001411000</name>
</gene>
<sequence length="310" mass="34451">METAAMDNELLELQTLEALFKFRSAERRRQDASPCRSSGGGSGGPPGGSDDSDPEGTPDPHNRGGDPGGPPTNPLVTVDLLAPSDRGITGRDSARTLVPADWDPWSVARFNHVAIVTVSVNILFPTVPTQPGWIFPHLDPKHCSHMLSLEADDGGRLGIQSQAYRDLEASAFMSYSESTHSFPILDPAVRREPWLGTNRKERNNRRARARGRCWKTSLELLVVVMWEGWCDLDILLDPFSLHSPKRGETATWYLGVESRQANLADRNLSHPEPTDRFDALEECNTEGPWRNRQAVRGTSIGRRNQPCRRP</sequence>
<name>A0A9W6XPE6_9STRA</name>
<dbReference type="Proteomes" id="UP001165121">
    <property type="component" value="Unassembled WGS sequence"/>
</dbReference>
<dbReference type="AlphaFoldDB" id="A0A9W6XPE6"/>
<reference evidence="2" key="1">
    <citation type="submission" date="2023-04" db="EMBL/GenBank/DDBJ databases">
        <title>Phytophthora fragariaefolia NBRC 109709.</title>
        <authorList>
            <person name="Ichikawa N."/>
            <person name="Sato H."/>
            <person name="Tonouchi N."/>
        </authorList>
    </citation>
    <scope>NUCLEOTIDE SEQUENCE</scope>
    <source>
        <strain evidence="2">NBRC 109709</strain>
    </source>
</reference>
<evidence type="ECO:0000313" key="3">
    <source>
        <dbReference type="Proteomes" id="UP001165121"/>
    </source>
</evidence>
<proteinExistence type="predicted"/>
<organism evidence="2 3">
    <name type="scientific">Phytophthora fragariaefolia</name>
    <dbReference type="NCBI Taxonomy" id="1490495"/>
    <lineage>
        <taxon>Eukaryota</taxon>
        <taxon>Sar</taxon>
        <taxon>Stramenopiles</taxon>
        <taxon>Oomycota</taxon>
        <taxon>Peronosporomycetes</taxon>
        <taxon>Peronosporales</taxon>
        <taxon>Peronosporaceae</taxon>
        <taxon>Phytophthora</taxon>
    </lineage>
</organism>
<feature type="region of interest" description="Disordered" evidence="1">
    <location>
        <begin position="291"/>
        <end position="310"/>
    </location>
</feature>
<protein>
    <submittedName>
        <fullName evidence="2">Unnamed protein product</fullName>
    </submittedName>
</protein>
<dbReference type="OrthoDB" id="125247at2759"/>
<evidence type="ECO:0000256" key="1">
    <source>
        <dbReference type="SAM" id="MobiDB-lite"/>
    </source>
</evidence>
<comment type="caution">
    <text evidence="2">The sequence shown here is derived from an EMBL/GenBank/DDBJ whole genome shotgun (WGS) entry which is preliminary data.</text>
</comment>
<feature type="region of interest" description="Disordered" evidence="1">
    <location>
        <begin position="25"/>
        <end position="78"/>
    </location>
</feature>